<gene>
    <name evidence="1" type="ORF">Goari_007874</name>
</gene>
<dbReference type="Proteomes" id="UP000593577">
    <property type="component" value="Unassembled WGS sequence"/>
</dbReference>
<keyword evidence="2" id="KW-1185">Reference proteome</keyword>
<dbReference type="AlphaFoldDB" id="A0A7J8XSZ7"/>
<reference evidence="1 2" key="1">
    <citation type="journal article" date="2019" name="Genome Biol. Evol.">
        <title>Insights into the evolution of the New World diploid cottons (Gossypium, subgenus Houzingenia) based on genome sequencing.</title>
        <authorList>
            <person name="Grover C.E."/>
            <person name="Arick M.A. 2nd"/>
            <person name="Thrash A."/>
            <person name="Conover J.L."/>
            <person name="Sanders W.S."/>
            <person name="Peterson D.G."/>
            <person name="Frelichowski J.E."/>
            <person name="Scheffler J.A."/>
            <person name="Scheffler B.E."/>
            <person name="Wendel J.F."/>
        </authorList>
    </citation>
    <scope>NUCLEOTIDE SEQUENCE [LARGE SCALE GENOMIC DNA]</scope>
    <source>
        <strain evidence="1">185</strain>
        <tissue evidence="1">Leaf</tissue>
    </source>
</reference>
<organism evidence="1 2">
    <name type="scientific">Gossypium aridum</name>
    <name type="common">American cotton</name>
    <name type="synonym">Erioxylum aridum</name>
    <dbReference type="NCBI Taxonomy" id="34290"/>
    <lineage>
        <taxon>Eukaryota</taxon>
        <taxon>Viridiplantae</taxon>
        <taxon>Streptophyta</taxon>
        <taxon>Embryophyta</taxon>
        <taxon>Tracheophyta</taxon>
        <taxon>Spermatophyta</taxon>
        <taxon>Magnoliopsida</taxon>
        <taxon>eudicotyledons</taxon>
        <taxon>Gunneridae</taxon>
        <taxon>Pentapetalae</taxon>
        <taxon>rosids</taxon>
        <taxon>malvids</taxon>
        <taxon>Malvales</taxon>
        <taxon>Malvaceae</taxon>
        <taxon>Malvoideae</taxon>
        <taxon>Gossypium</taxon>
    </lineage>
</organism>
<accession>A0A7J8XSZ7</accession>
<proteinExistence type="predicted"/>
<name>A0A7J8XSZ7_GOSAI</name>
<sequence length="20" mass="2087">MLFMGDALLDGFGGKNLALC</sequence>
<feature type="non-terminal residue" evidence="1">
    <location>
        <position position="20"/>
    </location>
</feature>
<evidence type="ECO:0000313" key="2">
    <source>
        <dbReference type="Proteomes" id="UP000593577"/>
    </source>
</evidence>
<evidence type="ECO:0000313" key="1">
    <source>
        <dbReference type="EMBL" id="MBA0690180.1"/>
    </source>
</evidence>
<comment type="caution">
    <text evidence="1">The sequence shown here is derived from an EMBL/GenBank/DDBJ whole genome shotgun (WGS) entry which is preliminary data.</text>
</comment>
<dbReference type="EMBL" id="JABFAA010000009">
    <property type="protein sequence ID" value="MBA0690180.1"/>
    <property type="molecule type" value="Genomic_DNA"/>
</dbReference>
<protein>
    <submittedName>
        <fullName evidence="1">Uncharacterized protein</fullName>
    </submittedName>
</protein>